<evidence type="ECO:0000313" key="2">
    <source>
        <dbReference type="Proteomes" id="UP000266441"/>
    </source>
</evidence>
<dbReference type="OrthoDB" id="1345235at2"/>
<dbReference type="RefSeq" id="WP_119348767.1">
    <property type="nucleotide sequence ID" value="NZ_QWET01000003.1"/>
</dbReference>
<proteinExistence type="predicted"/>
<dbReference type="Proteomes" id="UP000266441">
    <property type="component" value="Unassembled WGS sequence"/>
</dbReference>
<name>A0A399D728_9BACT</name>
<sequence>MNKIDRIMALGNLLQYYYTDLIYINNFQKYKAGQLKTEDYLQKSDGSFKSFINEFRVARNIEKGKTDELLKMAMIYTSEGEGIYVDDFAEFLNEIGITHGKTMTSLASKVLFLNNPWNILPIDNLVKRAVNLRENKYESYKVKFNEYKRNHMLEINESLASVEKHLNIIEAPFMGKLPDIQTIRFNRFLDKILWTIGKKK</sequence>
<organism evidence="1 2">
    <name type="scientific">Mariniphaga sediminis</name>
    <dbReference type="NCBI Taxonomy" id="1628158"/>
    <lineage>
        <taxon>Bacteria</taxon>
        <taxon>Pseudomonadati</taxon>
        <taxon>Bacteroidota</taxon>
        <taxon>Bacteroidia</taxon>
        <taxon>Marinilabiliales</taxon>
        <taxon>Prolixibacteraceae</taxon>
        <taxon>Mariniphaga</taxon>
    </lineage>
</organism>
<comment type="caution">
    <text evidence="1">The sequence shown here is derived from an EMBL/GenBank/DDBJ whole genome shotgun (WGS) entry which is preliminary data.</text>
</comment>
<protein>
    <submittedName>
        <fullName evidence="1">Uncharacterized protein</fullName>
    </submittedName>
</protein>
<keyword evidence="2" id="KW-1185">Reference proteome</keyword>
<gene>
    <name evidence="1" type="ORF">D1164_04520</name>
</gene>
<accession>A0A399D728</accession>
<evidence type="ECO:0000313" key="1">
    <source>
        <dbReference type="EMBL" id="RIH66180.1"/>
    </source>
</evidence>
<dbReference type="EMBL" id="QWET01000003">
    <property type="protein sequence ID" value="RIH66180.1"/>
    <property type="molecule type" value="Genomic_DNA"/>
</dbReference>
<reference evidence="1 2" key="1">
    <citation type="journal article" date="2015" name="Int. J. Syst. Evol. Microbiol.">
        <title>Mariniphaga sediminis sp. nov., isolated from coastal sediment.</title>
        <authorList>
            <person name="Wang F.Q."/>
            <person name="Shen Q.Y."/>
            <person name="Chen G.J."/>
            <person name="Du Z.J."/>
        </authorList>
    </citation>
    <scope>NUCLEOTIDE SEQUENCE [LARGE SCALE GENOMIC DNA]</scope>
    <source>
        <strain evidence="1 2">SY21</strain>
    </source>
</reference>
<dbReference type="AlphaFoldDB" id="A0A399D728"/>